<accession>A0A2R6RZP2</accession>
<reference evidence="2 3" key="1">
    <citation type="submission" date="2018-02" db="EMBL/GenBank/DDBJ databases">
        <title>Genome sequence of the basidiomycete white-rot fungus Phlebia centrifuga.</title>
        <authorList>
            <person name="Granchi Z."/>
            <person name="Peng M."/>
            <person name="de Vries R.P."/>
            <person name="Hilden K."/>
            <person name="Makela M.R."/>
            <person name="Grigoriev I."/>
            <person name="Riley R."/>
        </authorList>
    </citation>
    <scope>NUCLEOTIDE SEQUENCE [LARGE SCALE GENOMIC DNA]</scope>
    <source>
        <strain evidence="2 3">FBCC195</strain>
    </source>
</reference>
<keyword evidence="3" id="KW-1185">Reference proteome</keyword>
<protein>
    <submittedName>
        <fullName evidence="2">Uncharacterized protein</fullName>
    </submittedName>
</protein>
<gene>
    <name evidence="2" type="ORF">PHLCEN_2v1548</name>
</gene>
<dbReference type="EMBL" id="MLYV02000124">
    <property type="protein sequence ID" value="PSS35498.1"/>
    <property type="molecule type" value="Genomic_DNA"/>
</dbReference>
<dbReference type="AlphaFoldDB" id="A0A2R6RZP2"/>
<feature type="compositionally biased region" description="Acidic residues" evidence="1">
    <location>
        <begin position="178"/>
        <end position="189"/>
    </location>
</feature>
<comment type="caution">
    <text evidence="2">The sequence shown here is derived from an EMBL/GenBank/DDBJ whole genome shotgun (WGS) entry which is preliminary data.</text>
</comment>
<dbReference type="Proteomes" id="UP000186601">
    <property type="component" value="Unassembled WGS sequence"/>
</dbReference>
<feature type="region of interest" description="Disordered" evidence="1">
    <location>
        <begin position="163"/>
        <end position="189"/>
    </location>
</feature>
<evidence type="ECO:0000256" key="1">
    <source>
        <dbReference type="SAM" id="MobiDB-lite"/>
    </source>
</evidence>
<evidence type="ECO:0000313" key="3">
    <source>
        <dbReference type="Proteomes" id="UP000186601"/>
    </source>
</evidence>
<proteinExistence type="predicted"/>
<name>A0A2R6RZP2_9APHY</name>
<feature type="non-terminal residue" evidence="2">
    <location>
        <position position="1"/>
    </location>
</feature>
<sequence>TVVRSFDSERDDFMGDFHSYIPPVSDYGFNIPIHAEHYGPTRKESGIAVLILPPDLIRRAAENGDVIYHYSELSRSPKRIRRLRAASNASSTSIPSSQTNESELVWPSTMRPLFIVKTEPLVDSLSAVEPTAPAIHPTAEDSDSETEPDLDADDADAAVDINVTQREPTAPAIHPTAEDSDSETEPDLDADDADAAVDINVAQREDQLCQCREDVIVLMKKIAMHARETSFATDGLLEFLRLEAAHRHRR</sequence>
<organism evidence="2 3">
    <name type="scientific">Hermanssonia centrifuga</name>
    <dbReference type="NCBI Taxonomy" id="98765"/>
    <lineage>
        <taxon>Eukaryota</taxon>
        <taxon>Fungi</taxon>
        <taxon>Dikarya</taxon>
        <taxon>Basidiomycota</taxon>
        <taxon>Agaricomycotina</taxon>
        <taxon>Agaricomycetes</taxon>
        <taxon>Polyporales</taxon>
        <taxon>Meruliaceae</taxon>
        <taxon>Hermanssonia</taxon>
    </lineage>
</organism>
<evidence type="ECO:0000313" key="2">
    <source>
        <dbReference type="EMBL" id="PSS35498.1"/>
    </source>
</evidence>